<dbReference type="AlphaFoldDB" id="A0A931CP16"/>
<organism evidence="3 4">
    <name type="scientific">Desulfotignum balticum</name>
    <dbReference type="NCBI Taxonomy" id="115781"/>
    <lineage>
        <taxon>Bacteria</taxon>
        <taxon>Pseudomonadati</taxon>
        <taxon>Thermodesulfobacteriota</taxon>
        <taxon>Desulfobacteria</taxon>
        <taxon>Desulfobacterales</taxon>
        <taxon>Desulfobacteraceae</taxon>
        <taxon>Desulfotignum</taxon>
    </lineage>
</organism>
<evidence type="ECO:0000259" key="2">
    <source>
        <dbReference type="PROSITE" id="PS51078"/>
    </source>
</evidence>
<dbReference type="EMBL" id="JACCQK010000046">
    <property type="protein sequence ID" value="MBG0778542.1"/>
    <property type="molecule type" value="Genomic_DNA"/>
</dbReference>
<dbReference type="PROSITE" id="PS51078">
    <property type="entry name" value="ICLR_ED"/>
    <property type="match status" value="1"/>
</dbReference>
<reference evidence="3" key="1">
    <citation type="submission" date="2020-07" db="EMBL/GenBank/DDBJ databases">
        <title>Severe corrosion of carbon steel in oil field produced water can be linked to methanogenic archaea containing a special type of NiFe hydrogenase.</title>
        <authorList>
            <person name="Lahme S."/>
            <person name="Mand J."/>
            <person name="Longwell J."/>
            <person name="Smith R."/>
            <person name="Enning D."/>
        </authorList>
    </citation>
    <scope>NUCLEOTIDE SEQUENCE</scope>
    <source>
        <strain evidence="3">MIC098Bin6</strain>
    </source>
</reference>
<dbReference type="InterPro" id="IPR029016">
    <property type="entry name" value="GAF-like_dom_sf"/>
</dbReference>
<proteinExistence type="predicted"/>
<name>A0A931CP16_9BACT</name>
<evidence type="ECO:0000313" key="3">
    <source>
        <dbReference type="EMBL" id="MBG0778542.1"/>
    </source>
</evidence>
<feature type="compositionally biased region" description="Basic and acidic residues" evidence="1">
    <location>
        <begin position="159"/>
        <end position="172"/>
    </location>
</feature>
<dbReference type="Proteomes" id="UP000706172">
    <property type="component" value="Unassembled WGS sequence"/>
</dbReference>
<gene>
    <name evidence="3" type="ORF">H0S81_01235</name>
</gene>
<feature type="non-terminal residue" evidence="3">
    <location>
        <position position="1"/>
    </location>
</feature>
<dbReference type="InterPro" id="IPR050707">
    <property type="entry name" value="HTH_MetabolicPath_Reg"/>
</dbReference>
<dbReference type="Gene3D" id="3.30.450.40">
    <property type="match status" value="1"/>
</dbReference>
<evidence type="ECO:0000256" key="1">
    <source>
        <dbReference type="SAM" id="MobiDB-lite"/>
    </source>
</evidence>
<dbReference type="GO" id="GO:0045892">
    <property type="term" value="P:negative regulation of DNA-templated transcription"/>
    <property type="evidence" value="ECO:0007669"/>
    <property type="project" value="TreeGrafter"/>
</dbReference>
<feature type="region of interest" description="Disordered" evidence="1">
    <location>
        <begin position="153"/>
        <end position="172"/>
    </location>
</feature>
<dbReference type="PANTHER" id="PTHR30136">
    <property type="entry name" value="HELIX-TURN-HELIX TRANSCRIPTIONAL REGULATOR, ICLR FAMILY"/>
    <property type="match status" value="1"/>
</dbReference>
<dbReference type="GO" id="GO:0003700">
    <property type="term" value="F:DNA-binding transcription factor activity"/>
    <property type="evidence" value="ECO:0007669"/>
    <property type="project" value="TreeGrafter"/>
</dbReference>
<dbReference type="GO" id="GO:0003677">
    <property type="term" value="F:DNA binding"/>
    <property type="evidence" value="ECO:0007669"/>
    <property type="project" value="TreeGrafter"/>
</dbReference>
<comment type="caution">
    <text evidence="3">The sequence shown here is derived from an EMBL/GenBank/DDBJ whole genome shotgun (WGS) entry which is preliminary data.</text>
</comment>
<dbReference type="PANTHER" id="PTHR30136:SF24">
    <property type="entry name" value="HTH-TYPE TRANSCRIPTIONAL REPRESSOR ALLR"/>
    <property type="match status" value="1"/>
</dbReference>
<accession>A0A931CP16</accession>
<sequence>NETVILTVLINYRSVCVKKMESNRRVRLTIEEGSSQPLHAGASSRMLLAYQTDRFFDQWLTDCGMPRFTKNTICEPETMKQAIQSARQQGVIVSDSEMDEGAMAIAAPVFHASGKLCAALSLAGPRERLTDNQSSLISSTQAYAAKISRALGFSPAGNDPDKKITSDKKEKK</sequence>
<dbReference type="Pfam" id="PF01614">
    <property type="entry name" value="IclR_C"/>
    <property type="match status" value="1"/>
</dbReference>
<protein>
    <recommendedName>
        <fullName evidence="2">IclR-ED domain-containing protein</fullName>
    </recommendedName>
</protein>
<feature type="domain" description="IclR-ED" evidence="2">
    <location>
        <begin position="1"/>
        <end position="153"/>
    </location>
</feature>
<dbReference type="SUPFAM" id="SSF55781">
    <property type="entry name" value="GAF domain-like"/>
    <property type="match status" value="1"/>
</dbReference>
<evidence type="ECO:0000313" key="4">
    <source>
        <dbReference type="Proteomes" id="UP000706172"/>
    </source>
</evidence>
<dbReference type="InterPro" id="IPR014757">
    <property type="entry name" value="Tscrpt_reg_IclR_C"/>
</dbReference>